<evidence type="ECO:0000313" key="1">
    <source>
        <dbReference type="EMBL" id="GAA2142452.1"/>
    </source>
</evidence>
<gene>
    <name evidence="1" type="ORF">GCM10009760_27570</name>
</gene>
<dbReference type="PANTHER" id="PTHR32011:SF2">
    <property type="entry name" value="OS08G0472400 PROTEIN"/>
    <property type="match status" value="1"/>
</dbReference>
<reference evidence="2" key="1">
    <citation type="journal article" date="2019" name="Int. J. Syst. Evol. Microbiol.">
        <title>The Global Catalogue of Microorganisms (GCM) 10K type strain sequencing project: providing services to taxonomists for standard genome sequencing and annotation.</title>
        <authorList>
            <consortium name="The Broad Institute Genomics Platform"/>
            <consortium name="The Broad Institute Genome Sequencing Center for Infectious Disease"/>
            <person name="Wu L."/>
            <person name="Ma J."/>
        </authorList>
    </citation>
    <scope>NUCLEOTIDE SEQUENCE [LARGE SCALE GENOMIC DNA]</scope>
    <source>
        <strain evidence="2">JCM 14560</strain>
    </source>
</reference>
<protein>
    <recommendedName>
        <fullName evidence="3">SMI1/KNR4 family protein</fullName>
    </recommendedName>
</protein>
<name>A0ABP5L6L0_9ACTN</name>
<evidence type="ECO:0008006" key="3">
    <source>
        <dbReference type="Google" id="ProtNLM"/>
    </source>
</evidence>
<keyword evidence="2" id="KW-1185">Reference proteome</keyword>
<proteinExistence type="predicted"/>
<dbReference type="RefSeq" id="WP_344464519.1">
    <property type="nucleotide sequence ID" value="NZ_BAAANT010000013.1"/>
</dbReference>
<accession>A0ABP5L6L0</accession>
<dbReference type="Proteomes" id="UP001422759">
    <property type="component" value="Unassembled WGS sequence"/>
</dbReference>
<sequence>MTSEQLEPMTRDRALALLAALPATIGPGLSDAEVEATEERFGFRFAADHRTFLQAGMPLGRGWPDWRNGDAGELRGRLNWPRDGVLFDVKHGFWYPGWGDKPEDRQEALRLAEARLREAPQLVPVFSHRFLPGIAGQSGHPVLSVYQTDIIYYGNDLADYLHHEFGGPVDNLSRARASVPFWSYFLGGEEQREIAATTPHDPYAVTAEEAVDHLLMLAIEQRIGRRVGADTLIQAALVALVLDIDTPALRDLAGLTRSEESQAHELFAQVVEELGLAARVPATDAEARWALVRWWLQLIANGSMNAIKGGNLISYEAWDQLDRPAALRPFLAWTSEYDDWKADWDTPRNVFKQRIIDDARALLAGPWPPVA</sequence>
<comment type="caution">
    <text evidence="1">The sequence shown here is derived from an EMBL/GenBank/DDBJ whole genome shotgun (WGS) entry which is preliminary data.</text>
</comment>
<evidence type="ECO:0000313" key="2">
    <source>
        <dbReference type="Proteomes" id="UP001422759"/>
    </source>
</evidence>
<dbReference type="PANTHER" id="PTHR32011">
    <property type="entry name" value="OS08G0472400 PROTEIN"/>
    <property type="match status" value="1"/>
</dbReference>
<dbReference type="EMBL" id="BAAANT010000013">
    <property type="protein sequence ID" value="GAA2142452.1"/>
    <property type="molecule type" value="Genomic_DNA"/>
</dbReference>
<organism evidence="1 2">
    <name type="scientific">Kitasatospora kazusensis</name>
    <dbReference type="NCBI Taxonomy" id="407974"/>
    <lineage>
        <taxon>Bacteria</taxon>
        <taxon>Bacillati</taxon>
        <taxon>Actinomycetota</taxon>
        <taxon>Actinomycetes</taxon>
        <taxon>Kitasatosporales</taxon>
        <taxon>Streptomycetaceae</taxon>
        <taxon>Kitasatospora</taxon>
    </lineage>
</organism>